<comment type="similarity">
    <text evidence="1">Belongs to the inositol polyphosphate 5-phosphatase family.</text>
</comment>
<evidence type="ECO:0000256" key="1">
    <source>
        <dbReference type="ARBA" id="ARBA00010768"/>
    </source>
</evidence>
<organism evidence="4 5">
    <name type="scientific">Lolium multiflorum</name>
    <name type="common">Italian ryegrass</name>
    <name type="synonym">Lolium perenne subsp. multiflorum</name>
    <dbReference type="NCBI Taxonomy" id="4521"/>
    <lineage>
        <taxon>Eukaryota</taxon>
        <taxon>Viridiplantae</taxon>
        <taxon>Streptophyta</taxon>
        <taxon>Embryophyta</taxon>
        <taxon>Tracheophyta</taxon>
        <taxon>Spermatophyta</taxon>
        <taxon>Magnoliopsida</taxon>
        <taxon>Liliopsida</taxon>
        <taxon>Poales</taxon>
        <taxon>Poaceae</taxon>
        <taxon>BOP clade</taxon>
        <taxon>Pooideae</taxon>
        <taxon>Poodae</taxon>
        <taxon>Poeae</taxon>
        <taxon>Poeae Chloroplast Group 2 (Poeae type)</taxon>
        <taxon>Loliodinae</taxon>
        <taxon>Loliinae</taxon>
        <taxon>Lolium</taxon>
    </lineage>
</organism>
<evidence type="ECO:0000313" key="5">
    <source>
        <dbReference type="Proteomes" id="UP001231189"/>
    </source>
</evidence>
<dbReference type="GO" id="GO:0004445">
    <property type="term" value="F:inositol-polyphosphate 5-phosphatase activity"/>
    <property type="evidence" value="ECO:0007669"/>
    <property type="project" value="InterPro"/>
</dbReference>
<evidence type="ECO:0000259" key="3">
    <source>
        <dbReference type="Pfam" id="PF22669"/>
    </source>
</evidence>
<dbReference type="GO" id="GO:0004439">
    <property type="term" value="F:phosphatidylinositol-4,5-bisphosphate 5-phosphatase activity"/>
    <property type="evidence" value="ECO:0007669"/>
    <property type="project" value="TreeGrafter"/>
</dbReference>
<protein>
    <recommendedName>
        <fullName evidence="3">Inositol polyphosphate-related phosphatase domain-containing protein</fullName>
    </recommendedName>
</protein>
<dbReference type="PANTHER" id="PTHR45666">
    <property type="entry name" value="TYPE IV INOSITOL POLYPHOSPHATE 5-PHOSPHATASE 9"/>
    <property type="match status" value="1"/>
</dbReference>
<dbReference type="SUPFAM" id="SSF56219">
    <property type="entry name" value="DNase I-like"/>
    <property type="match status" value="1"/>
</dbReference>
<keyword evidence="2" id="KW-0378">Hydrolase</keyword>
<dbReference type="PANTHER" id="PTHR45666:SF14">
    <property type="entry name" value="INOSITOL POLYPHOSPHATE 5-PHOSPHATASE"/>
    <property type="match status" value="1"/>
</dbReference>
<dbReference type="GO" id="GO:0034485">
    <property type="term" value="F:phosphatidylinositol-3,4,5-trisphosphate 5-phosphatase activity"/>
    <property type="evidence" value="ECO:0007669"/>
    <property type="project" value="TreeGrafter"/>
</dbReference>
<accession>A0AAD8SRL5</accession>
<reference evidence="4" key="1">
    <citation type="submission" date="2023-07" db="EMBL/GenBank/DDBJ databases">
        <title>A chromosome-level genome assembly of Lolium multiflorum.</title>
        <authorList>
            <person name="Chen Y."/>
            <person name="Copetti D."/>
            <person name="Kolliker R."/>
            <person name="Studer B."/>
        </authorList>
    </citation>
    <scope>NUCLEOTIDE SEQUENCE</scope>
    <source>
        <strain evidence="4">02402/16</strain>
        <tissue evidence="4">Leaf</tissue>
    </source>
</reference>
<dbReference type="InterPro" id="IPR036691">
    <property type="entry name" value="Endo/exonu/phosph_ase_sf"/>
</dbReference>
<dbReference type="GO" id="GO:0046856">
    <property type="term" value="P:phosphatidylinositol dephosphorylation"/>
    <property type="evidence" value="ECO:0007669"/>
    <property type="project" value="InterPro"/>
</dbReference>
<keyword evidence="5" id="KW-1185">Reference proteome</keyword>
<dbReference type="Proteomes" id="UP001231189">
    <property type="component" value="Unassembled WGS sequence"/>
</dbReference>
<feature type="domain" description="Inositol polyphosphate-related phosphatase" evidence="3">
    <location>
        <begin position="40"/>
        <end position="134"/>
    </location>
</feature>
<evidence type="ECO:0000313" key="4">
    <source>
        <dbReference type="EMBL" id="KAK1662674.1"/>
    </source>
</evidence>
<name>A0AAD8SRL5_LOLMU</name>
<proteinExistence type="inferred from homology"/>
<sequence length="174" mass="19902">MFPGLDFIHHDLQQLGRPMGHMPPSPSVGHPGLPYGRAHGLVAAKYWPQLAQKYQLKRELRKGRAFDGWSEGVLEFAPTYKYDFASGKYIDDDQRGGRRTPAWCDRVLSFGKGVRLLSYARSELALSDHMLVAATYAAEVKARWRQGRWSSCRTLDFDRHRQHTLDNAEEKVQS</sequence>
<dbReference type="EMBL" id="JAUUTY010000003">
    <property type="protein sequence ID" value="KAK1662674.1"/>
    <property type="molecule type" value="Genomic_DNA"/>
</dbReference>
<dbReference type="InterPro" id="IPR000300">
    <property type="entry name" value="IPPc"/>
</dbReference>
<dbReference type="InterPro" id="IPR045849">
    <property type="entry name" value="IP5P_plant"/>
</dbReference>
<comment type="caution">
    <text evidence="4">The sequence shown here is derived from an EMBL/GenBank/DDBJ whole genome shotgun (WGS) entry which is preliminary data.</text>
</comment>
<evidence type="ECO:0000256" key="2">
    <source>
        <dbReference type="ARBA" id="ARBA00022801"/>
    </source>
</evidence>
<gene>
    <name evidence="4" type="ORF">QYE76_050833</name>
</gene>
<dbReference type="Pfam" id="PF22669">
    <property type="entry name" value="Exo_endo_phos2"/>
    <property type="match status" value="1"/>
</dbReference>
<dbReference type="AlphaFoldDB" id="A0AAD8SRL5"/>
<dbReference type="Gene3D" id="3.60.10.10">
    <property type="entry name" value="Endonuclease/exonuclease/phosphatase"/>
    <property type="match status" value="1"/>
</dbReference>